<sequence length="56" mass="6558">MPLVIKEINVSTTVEKKVVLPEDVSDKVYERMKKEILEELSLMDRTAVPQRKSKER</sequence>
<comment type="caution">
    <text evidence="1">The sequence shown here is derived from an EMBL/GenBank/DDBJ whole genome shotgun (WGS) entry which is preliminary data.</text>
</comment>
<evidence type="ECO:0000313" key="1">
    <source>
        <dbReference type="EMBL" id="MBO8479132.1"/>
    </source>
</evidence>
<proteinExistence type="predicted"/>
<organism evidence="1 2">
    <name type="scientific">Candidatus Cryptobacteroides excrementipullorum</name>
    <dbReference type="NCBI Taxonomy" id="2840761"/>
    <lineage>
        <taxon>Bacteria</taxon>
        <taxon>Pseudomonadati</taxon>
        <taxon>Bacteroidota</taxon>
        <taxon>Bacteroidia</taxon>
        <taxon>Bacteroidales</taxon>
        <taxon>Candidatus Cryptobacteroides</taxon>
    </lineage>
</organism>
<reference evidence="1" key="2">
    <citation type="journal article" date="2021" name="PeerJ">
        <title>Extensive microbial diversity within the chicken gut microbiome revealed by metagenomics and culture.</title>
        <authorList>
            <person name="Gilroy R."/>
            <person name="Ravi A."/>
            <person name="Getino M."/>
            <person name="Pursley I."/>
            <person name="Horton D.L."/>
            <person name="Alikhan N.F."/>
            <person name="Baker D."/>
            <person name="Gharbi K."/>
            <person name="Hall N."/>
            <person name="Watson M."/>
            <person name="Adriaenssens E.M."/>
            <person name="Foster-Nyarko E."/>
            <person name="Jarju S."/>
            <person name="Secka A."/>
            <person name="Antonio M."/>
            <person name="Oren A."/>
            <person name="Chaudhuri R.R."/>
            <person name="La Ragione R."/>
            <person name="Hildebrand F."/>
            <person name="Pallen M.J."/>
        </authorList>
    </citation>
    <scope>NUCLEOTIDE SEQUENCE</scope>
    <source>
        <strain evidence="1">2478</strain>
    </source>
</reference>
<accession>A0A9D9NMP4</accession>
<gene>
    <name evidence="1" type="ORF">IAB80_09655</name>
</gene>
<protein>
    <submittedName>
        <fullName evidence="1">Uncharacterized protein</fullName>
    </submittedName>
</protein>
<name>A0A9D9NMP4_9BACT</name>
<reference evidence="1" key="1">
    <citation type="submission" date="2020-10" db="EMBL/GenBank/DDBJ databases">
        <authorList>
            <person name="Gilroy R."/>
        </authorList>
    </citation>
    <scope>NUCLEOTIDE SEQUENCE</scope>
    <source>
        <strain evidence="1">2478</strain>
    </source>
</reference>
<dbReference type="Proteomes" id="UP000823771">
    <property type="component" value="Unassembled WGS sequence"/>
</dbReference>
<dbReference type="AlphaFoldDB" id="A0A9D9NMP4"/>
<dbReference type="EMBL" id="JADILZ010000092">
    <property type="protein sequence ID" value="MBO8479132.1"/>
    <property type="molecule type" value="Genomic_DNA"/>
</dbReference>
<evidence type="ECO:0000313" key="2">
    <source>
        <dbReference type="Proteomes" id="UP000823771"/>
    </source>
</evidence>